<name>A0A1H2HBZ5_9GAMM</name>
<protein>
    <recommendedName>
        <fullName evidence="3">KilA-N DNA-binding domain-containing protein</fullName>
    </recommendedName>
</protein>
<dbReference type="EMBL" id="LT629787">
    <property type="protein sequence ID" value="SDU29354.1"/>
    <property type="molecule type" value="Genomic_DNA"/>
</dbReference>
<evidence type="ECO:0008006" key="3">
    <source>
        <dbReference type="Google" id="ProtNLM"/>
    </source>
</evidence>
<sequence>MQPIVYQGVEALSFRQIDDMNGLAKGTAFRLFKRCRDQLEEGRDYYYLPDASHGDFIESLKVAGSIYLTTRHLVLVTRVGYERMQGLKGRENVANE</sequence>
<proteinExistence type="predicted"/>
<organism evidence="1 2">
    <name type="scientific">Halopseudomonas salegens</name>
    <dbReference type="NCBI Taxonomy" id="1434072"/>
    <lineage>
        <taxon>Bacteria</taxon>
        <taxon>Pseudomonadati</taxon>
        <taxon>Pseudomonadota</taxon>
        <taxon>Gammaproteobacteria</taxon>
        <taxon>Pseudomonadales</taxon>
        <taxon>Pseudomonadaceae</taxon>
        <taxon>Halopseudomonas</taxon>
    </lineage>
</organism>
<dbReference type="OrthoDB" id="6903337at2"/>
<accession>A0A1H2HBZ5</accession>
<dbReference type="AlphaFoldDB" id="A0A1H2HBZ5"/>
<evidence type="ECO:0000313" key="1">
    <source>
        <dbReference type="EMBL" id="SDU29354.1"/>
    </source>
</evidence>
<dbReference type="RefSeq" id="WP_092388228.1">
    <property type="nucleotide sequence ID" value="NZ_LT629787.1"/>
</dbReference>
<keyword evidence="2" id="KW-1185">Reference proteome</keyword>
<reference evidence="2" key="1">
    <citation type="submission" date="2016-10" db="EMBL/GenBank/DDBJ databases">
        <authorList>
            <person name="Varghese N."/>
            <person name="Submissions S."/>
        </authorList>
    </citation>
    <scope>NUCLEOTIDE SEQUENCE [LARGE SCALE GENOMIC DNA]</scope>
    <source>
        <strain evidence="2">CECT 8338</strain>
    </source>
</reference>
<dbReference type="Proteomes" id="UP000243924">
    <property type="component" value="Chromosome I"/>
</dbReference>
<gene>
    <name evidence="1" type="ORF">SAMN05216210_2929</name>
</gene>
<evidence type="ECO:0000313" key="2">
    <source>
        <dbReference type="Proteomes" id="UP000243924"/>
    </source>
</evidence>